<protein>
    <submittedName>
        <fullName evidence="1">Uncharacterized protein</fullName>
    </submittedName>
</protein>
<dbReference type="AlphaFoldDB" id="A0A0C2M4L8"/>
<dbReference type="EMBL" id="JWZT01005158">
    <property type="protein sequence ID" value="KII61990.1"/>
    <property type="molecule type" value="Genomic_DNA"/>
</dbReference>
<comment type="caution">
    <text evidence="1">The sequence shown here is derived from an EMBL/GenBank/DDBJ whole genome shotgun (WGS) entry which is preliminary data.</text>
</comment>
<accession>A0A0C2M4L8</accession>
<sequence>MSLQAKSLSLSELIRLQNCILLIRHKYNNIANIRERSYIRVSKIKVIVDFFSDQKLQACSTITYLYFLYERTALKIKAYPPISLSYSFVKEINGVIKQERPYH</sequence>
<keyword evidence="2" id="KW-1185">Reference proteome</keyword>
<proteinExistence type="predicted"/>
<reference evidence="1 2" key="1">
    <citation type="journal article" date="2014" name="Genome Biol. Evol.">
        <title>The genome of the myxosporean Thelohanellus kitauei shows adaptations to nutrient acquisition within its fish host.</title>
        <authorList>
            <person name="Yang Y."/>
            <person name="Xiong J."/>
            <person name="Zhou Z."/>
            <person name="Huo F."/>
            <person name="Miao W."/>
            <person name="Ran C."/>
            <person name="Liu Y."/>
            <person name="Zhang J."/>
            <person name="Feng J."/>
            <person name="Wang M."/>
            <person name="Wang M."/>
            <person name="Wang L."/>
            <person name="Yao B."/>
        </authorList>
    </citation>
    <scope>NUCLEOTIDE SEQUENCE [LARGE SCALE GENOMIC DNA]</scope>
    <source>
        <strain evidence="1">Wuqing</strain>
    </source>
</reference>
<name>A0A0C2M4L8_THEKT</name>
<evidence type="ECO:0000313" key="1">
    <source>
        <dbReference type="EMBL" id="KII61990.1"/>
    </source>
</evidence>
<gene>
    <name evidence="1" type="ORF">RF11_14147</name>
</gene>
<organism evidence="1 2">
    <name type="scientific">Thelohanellus kitauei</name>
    <name type="common">Myxosporean</name>
    <dbReference type="NCBI Taxonomy" id="669202"/>
    <lineage>
        <taxon>Eukaryota</taxon>
        <taxon>Metazoa</taxon>
        <taxon>Cnidaria</taxon>
        <taxon>Myxozoa</taxon>
        <taxon>Myxosporea</taxon>
        <taxon>Bivalvulida</taxon>
        <taxon>Platysporina</taxon>
        <taxon>Myxobolidae</taxon>
        <taxon>Thelohanellus</taxon>
    </lineage>
</organism>
<dbReference type="Proteomes" id="UP000031668">
    <property type="component" value="Unassembled WGS sequence"/>
</dbReference>
<evidence type="ECO:0000313" key="2">
    <source>
        <dbReference type="Proteomes" id="UP000031668"/>
    </source>
</evidence>